<comment type="caution">
    <text evidence="10">The sequence shown here is derived from an EMBL/GenBank/DDBJ whole genome shotgun (WGS) entry which is preliminary data.</text>
</comment>
<name>A0A940MNB4_9ACTN</name>
<evidence type="ECO:0000256" key="6">
    <source>
        <dbReference type="ARBA" id="ARBA00043993"/>
    </source>
</evidence>
<dbReference type="RefSeq" id="WP_209344934.1">
    <property type="nucleotide sequence ID" value="NZ_JAGIQL010000201.1"/>
</dbReference>
<evidence type="ECO:0000256" key="3">
    <source>
        <dbReference type="ARBA" id="ARBA00022692"/>
    </source>
</evidence>
<evidence type="ECO:0000256" key="7">
    <source>
        <dbReference type="SAM" id="MobiDB-lite"/>
    </source>
</evidence>
<feature type="transmembrane region" description="Helical" evidence="8">
    <location>
        <begin position="187"/>
        <end position="207"/>
    </location>
</feature>
<feature type="region of interest" description="Disordered" evidence="7">
    <location>
        <begin position="1"/>
        <end position="33"/>
    </location>
</feature>
<keyword evidence="3 8" id="KW-0812">Transmembrane</keyword>
<keyword evidence="11" id="KW-1185">Reference proteome</keyword>
<feature type="compositionally biased region" description="Low complexity" evidence="7">
    <location>
        <begin position="1"/>
        <end position="20"/>
    </location>
</feature>
<feature type="transmembrane region" description="Helical" evidence="8">
    <location>
        <begin position="462"/>
        <end position="478"/>
    </location>
</feature>
<organism evidence="10 11">
    <name type="scientific">Streptomyces montanisoli</name>
    <dbReference type="NCBI Taxonomy" id="2798581"/>
    <lineage>
        <taxon>Bacteria</taxon>
        <taxon>Bacillati</taxon>
        <taxon>Actinomycetota</taxon>
        <taxon>Actinomycetes</taxon>
        <taxon>Kitasatosporales</taxon>
        <taxon>Streptomycetaceae</taxon>
        <taxon>Streptomyces</taxon>
    </lineage>
</organism>
<evidence type="ECO:0000313" key="11">
    <source>
        <dbReference type="Proteomes" id="UP000670475"/>
    </source>
</evidence>
<dbReference type="GO" id="GO:0005886">
    <property type="term" value="C:plasma membrane"/>
    <property type="evidence" value="ECO:0007669"/>
    <property type="project" value="UniProtKB-SubCell"/>
</dbReference>
<dbReference type="PANTHER" id="PTHR30509">
    <property type="entry name" value="P-HYDROXYBENZOIC ACID EFFLUX PUMP SUBUNIT-RELATED"/>
    <property type="match status" value="1"/>
</dbReference>
<dbReference type="Pfam" id="PF13515">
    <property type="entry name" value="FUSC_2"/>
    <property type="match status" value="1"/>
</dbReference>
<sequence length="814" mass="85949">MTAPVPTTTAADAAQTTGTTTDHHHTVHTLPVAPRRVGGPRHWWDWVLAADPGLGQLQAGWRSAISMVTALAVGYGMAHALGMPAMLGMMVGGMMGLMSAFAVAENTAPRLARAILWMPFPFSAVLPLSAMLRDDRPLELGVMGFGLALTFFLARFGTLYLLTGMMLFNSFLVGMMAGIPLNMCFKAFLVALAACAGVLAARLLLCYPMPREDLLRTQRAFVVEARRVADAAVEALDPDAGRDTAVKRMRRSLRRLNMTTVIIDGRLAQPEVAADPETAESLHRHLFDAELALQGIGQAVQQLTRLRMTPALRETVVIGLVIARGTPLGRAGALRPAAQLIQQEAAAVLAASPAPTTDEAEAAALADRVGVLLDSLAESLARWLALGWDAPSAGARVPFQPTVALEQNRPAGTGAVARRLSAAQNVTGWRRAIPYLRLPLHAGVAVAIVCPIADAIDPSRFYWGPIGVMITLFGTNTTHDRVRKFAHRMAGTVVGAVVGILLLHLIGPGHTYATLAVIVAGLTIGAWGMQRAYAIWVVGLVTALVQLYGLTTPYSGMDHLLFERLIDNGIGIAVATVCAALIFPVSGGRLVREAERGYAAAIEQLISQVAERWKDPEAPVRLRGAARGVDAAMFQIQGVARPLIKMPVGVRGPAGESRLALLTNATAHARALAASADVDIDLPPRLTARMEQITRLLTESLGAIDRRLAAGGAGAGDAPGEWVRIGPLVCDLQAALTAPSGPRADRLHAALRELAALDEAMAGYAEARGLRVTTATAYGRDAGQAPAPVGPTTPSWAKDTADGDARGTRPHGRG</sequence>
<evidence type="ECO:0000256" key="4">
    <source>
        <dbReference type="ARBA" id="ARBA00022989"/>
    </source>
</evidence>
<keyword evidence="4 8" id="KW-1133">Transmembrane helix</keyword>
<protein>
    <submittedName>
        <fullName evidence="10">FUSC family protein</fullName>
    </submittedName>
</protein>
<evidence type="ECO:0000256" key="1">
    <source>
        <dbReference type="ARBA" id="ARBA00004651"/>
    </source>
</evidence>
<dbReference type="InterPro" id="IPR049453">
    <property type="entry name" value="Memb_transporter_dom"/>
</dbReference>
<evidence type="ECO:0000313" key="10">
    <source>
        <dbReference type="EMBL" id="MBP0461538.1"/>
    </source>
</evidence>
<comment type="subcellular location">
    <subcellularLocation>
        <location evidence="1">Cell membrane</location>
        <topology evidence="1">Multi-pass membrane protein</topology>
    </subcellularLocation>
</comment>
<feature type="transmembrane region" description="Helical" evidence="8">
    <location>
        <begin position="485"/>
        <end position="506"/>
    </location>
</feature>
<evidence type="ECO:0000259" key="9">
    <source>
        <dbReference type="Pfam" id="PF13515"/>
    </source>
</evidence>
<dbReference type="EMBL" id="JAGIQL010000201">
    <property type="protein sequence ID" value="MBP0461538.1"/>
    <property type="molecule type" value="Genomic_DNA"/>
</dbReference>
<evidence type="ECO:0000256" key="2">
    <source>
        <dbReference type="ARBA" id="ARBA00022475"/>
    </source>
</evidence>
<feature type="domain" description="Integral membrane bound transporter" evidence="9">
    <location>
        <begin position="452"/>
        <end position="577"/>
    </location>
</feature>
<feature type="non-terminal residue" evidence="10">
    <location>
        <position position="814"/>
    </location>
</feature>
<feature type="transmembrane region" description="Helical" evidence="8">
    <location>
        <begin position="111"/>
        <end position="132"/>
    </location>
</feature>
<comment type="similarity">
    <text evidence="6">Belongs to the YccS/YhfK family.</text>
</comment>
<dbReference type="AlphaFoldDB" id="A0A940MNB4"/>
<gene>
    <name evidence="10" type="ORF">JFN87_29370</name>
</gene>
<evidence type="ECO:0000256" key="5">
    <source>
        <dbReference type="ARBA" id="ARBA00023136"/>
    </source>
</evidence>
<feature type="region of interest" description="Disordered" evidence="7">
    <location>
        <begin position="781"/>
        <end position="814"/>
    </location>
</feature>
<dbReference type="PANTHER" id="PTHR30509:SF9">
    <property type="entry name" value="MULTIDRUG RESISTANCE PROTEIN MDTO"/>
    <property type="match status" value="1"/>
</dbReference>
<dbReference type="Proteomes" id="UP000670475">
    <property type="component" value="Unassembled WGS sequence"/>
</dbReference>
<proteinExistence type="inferred from homology"/>
<feature type="transmembrane region" description="Helical" evidence="8">
    <location>
        <begin position="438"/>
        <end position="456"/>
    </location>
</feature>
<reference evidence="10" key="1">
    <citation type="submission" date="2021-03" db="EMBL/GenBank/DDBJ databases">
        <title>Whole genome sequence of Streptomyces bomunensis MMS17-BM035.</title>
        <authorList>
            <person name="Lee J.H."/>
        </authorList>
    </citation>
    <scope>NUCLEOTIDE SEQUENCE</scope>
    <source>
        <strain evidence="10">MMS17-BM035</strain>
    </source>
</reference>
<feature type="transmembrane region" description="Helical" evidence="8">
    <location>
        <begin position="570"/>
        <end position="591"/>
    </location>
</feature>
<feature type="transmembrane region" description="Helical" evidence="8">
    <location>
        <begin position="533"/>
        <end position="550"/>
    </location>
</feature>
<accession>A0A940MNB4</accession>
<keyword evidence="5 8" id="KW-0472">Membrane</keyword>
<feature type="transmembrane region" description="Helical" evidence="8">
    <location>
        <begin position="512"/>
        <end position="528"/>
    </location>
</feature>
<keyword evidence="2" id="KW-1003">Cell membrane</keyword>
<evidence type="ECO:0000256" key="8">
    <source>
        <dbReference type="SAM" id="Phobius"/>
    </source>
</evidence>